<evidence type="ECO:0000313" key="7">
    <source>
        <dbReference type="Proteomes" id="UP000298284"/>
    </source>
</evidence>
<dbReference type="GO" id="GO:0015562">
    <property type="term" value="F:efflux transmembrane transporter activity"/>
    <property type="evidence" value="ECO:0007669"/>
    <property type="project" value="InterPro"/>
</dbReference>
<dbReference type="GO" id="GO:1990281">
    <property type="term" value="C:efflux pump complex"/>
    <property type="evidence" value="ECO:0007669"/>
    <property type="project" value="TreeGrafter"/>
</dbReference>
<keyword evidence="2" id="KW-1134">Transmembrane beta strand</keyword>
<dbReference type="Proteomes" id="UP000298284">
    <property type="component" value="Unassembled WGS sequence"/>
</dbReference>
<evidence type="ECO:0000313" key="6">
    <source>
        <dbReference type="EMBL" id="TGD77338.1"/>
    </source>
</evidence>
<dbReference type="PANTHER" id="PTHR30026:SF20">
    <property type="entry name" value="OUTER MEMBRANE PROTEIN TOLC"/>
    <property type="match status" value="1"/>
</dbReference>
<comment type="subcellular location">
    <subcellularLocation>
        <location evidence="1">Cell outer membrane</location>
    </subcellularLocation>
</comment>
<keyword evidence="4" id="KW-0472">Membrane</keyword>
<dbReference type="AlphaFoldDB" id="A0A4Z0MDC7"/>
<proteinExistence type="predicted"/>
<dbReference type="SUPFAM" id="SSF56954">
    <property type="entry name" value="Outer membrane efflux proteins (OEP)"/>
    <property type="match status" value="1"/>
</dbReference>
<evidence type="ECO:0008006" key="8">
    <source>
        <dbReference type="Google" id="ProtNLM"/>
    </source>
</evidence>
<dbReference type="Gene3D" id="1.20.1600.10">
    <property type="entry name" value="Outer membrane efflux proteins (OEP)"/>
    <property type="match status" value="1"/>
</dbReference>
<evidence type="ECO:0000256" key="2">
    <source>
        <dbReference type="ARBA" id="ARBA00022452"/>
    </source>
</evidence>
<organism evidence="6 7">
    <name type="scientific">Hymenobacter wooponensis</name>
    <dbReference type="NCBI Taxonomy" id="1525360"/>
    <lineage>
        <taxon>Bacteria</taxon>
        <taxon>Pseudomonadati</taxon>
        <taxon>Bacteroidota</taxon>
        <taxon>Cytophagia</taxon>
        <taxon>Cytophagales</taxon>
        <taxon>Hymenobacteraceae</taxon>
        <taxon>Hymenobacter</taxon>
    </lineage>
</organism>
<evidence type="ECO:0000256" key="1">
    <source>
        <dbReference type="ARBA" id="ARBA00004442"/>
    </source>
</evidence>
<protein>
    <recommendedName>
        <fullName evidence="8">TolC family protein</fullName>
    </recommendedName>
</protein>
<reference evidence="6 7" key="1">
    <citation type="submission" date="2019-04" db="EMBL/GenBank/DDBJ databases">
        <authorList>
            <person name="Feng G."/>
            <person name="Zhang J."/>
            <person name="Zhu H."/>
        </authorList>
    </citation>
    <scope>NUCLEOTIDE SEQUENCE [LARGE SCALE GENOMIC DNA]</scope>
    <source>
        <strain evidence="6 7">JCM 19491</strain>
    </source>
</reference>
<dbReference type="GO" id="GO:0015288">
    <property type="term" value="F:porin activity"/>
    <property type="evidence" value="ECO:0007669"/>
    <property type="project" value="TreeGrafter"/>
</dbReference>
<dbReference type="InterPro" id="IPR051906">
    <property type="entry name" value="TolC-like"/>
</dbReference>
<evidence type="ECO:0000256" key="4">
    <source>
        <dbReference type="ARBA" id="ARBA00023136"/>
    </source>
</evidence>
<keyword evidence="7" id="KW-1185">Reference proteome</keyword>
<keyword evidence="3" id="KW-0812">Transmembrane</keyword>
<comment type="caution">
    <text evidence="6">The sequence shown here is derived from an EMBL/GenBank/DDBJ whole genome shotgun (WGS) entry which is preliminary data.</text>
</comment>
<dbReference type="EMBL" id="SRKZ01000009">
    <property type="protein sequence ID" value="TGD77338.1"/>
    <property type="molecule type" value="Genomic_DNA"/>
</dbReference>
<name>A0A4Z0MDC7_9BACT</name>
<gene>
    <name evidence="6" type="ORF">EU557_23535</name>
</gene>
<accession>A0A4Z0MDC7</accession>
<sequence length="464" mass="51646">MCVLLPHSIPVLLPTRSPHCPLFCCLCILVAVLLSAGASRAQRSSASRPALTSLLAAPHNLPTSPRRLADFVAVAQQNSPQLIELANQVSQNRLDSLRRKAQNGILINGTGAAVLYPSIRNRQGEAVLGYDQAITNGGNYAVVGQVSKPVFNRALLANDYRILGNQGQVLRNNRQLSALDLRRTVTDQFLTAYAAQLQLDFARGLLTQLRQQDRQLRQLVEAGIFKQTQYLSFYLSVRTQEVTVDQNRLAYRRELGTLRALAGVADTALVALEIPTPPTRRPLAGLLAPAQRQYTLDSLRNLFDRRAVDTYYLPRVSVVADAGLQSTSYLPRALSHSFGASGGLLLSIPVYDGHQRQLQYQRIALSEQSRRGYRQFITVQRRQQYEQLEGQIRAADALLVRIREQLRIAQTLVGATRQQLATGDVVILDYLNVVTSYRTLQFSLSQAETDRLRSLYALDFLAEQ</sequence>
<evidence type="ECO:0000256" key="3">
    <source>
        <dbReference type="ARBA" id="ARBA00022692"/>
    </source>
</evidence>
<dbReference type="PANTHER" id="PTHR30026">
    <property type="entry name" value="OUTER MEMBRANE PROTEIN TOLC"/>
    <property type="match status" value="1"/>
</dbReference>
<evidence type="ECO:0000256" key="5">
    <source>
        <dbReference type="ARBA" id="ARBA00023237"/>
    </source>
</evidence>
<keyword evidence="5" id="KW-0998">Cell outer membrane</keyword>
<dbReference type="OrthoDB" id="1091220at2"/>
<dbReference type="GO" id="GO:0009279">
    <property type="term" value="C:cell outer membrane"/>
    <property type="evidence" value="ECO:0007669"/>
    <property type="project" value="UniProtKB-SubCell"/>
</dbReference>